<comment type="caution">
    <text evidence="3">The sequence shown here is derived from an EMBL/GenBank/DDBJ whole genome shotgun (WGS) entry which is preliminary data.</text>
</comment>
<proteinExistence type="predicted"/>
<dbReference type="OrthoDB" id="2925926at2"/>
<feature type="region of interest" description="Disordered" evidence="1">
    <location>
        <begin position="114"/>
        <end position="156"/>
    </location>
</feature>
<evidence type="ECO:0000259" key="2">
    <source>
        <dbReference type="PROSITE" id="PS51782"/>
    </source>
</evidence>
<dbReference type="SMART" id="SM00257">
    <property type="entry name" value="LysM"/>
    <property type="match status" value="1"/>
</dbReference>
<dbReference type="Proteomes" id="UP000290649">
    <property type="component" value="Unassembled WGS sequence"/>
</dbReference>
<dbReference type="Gene3D" id="3.10.350.10">
    <property type="entry name" value="LysM domain"/>
    <property type="match status" value="1"/>
</dbReference>
<name>A0A4Q0VV85_9BACI</name>
<dbReference type="Pfam" id="PF01476">
    <property type="entry name" value="LysM"/>
    <property type="match status" value="1"/>
</dbReference>
<sequence>MRIHITKRGETLYDVADRYKMDVNVLFGHNQHVDPHNLQEGMQLTIPSLVGLPGVMDDKLDGKGNVCAYVSDEPVKYNKLNVQHWPSQDYTKPFFGTHHNEMDFTNPVYYPQHTTYHAPTPVPHRYQQHQEQQQYQYQPQQQQQYYQYPQPPNWNY</sequence>
<feature type="compositionally biased region" description="Low complexity" evidence="1">
    <location>
        <begin position="129"/>
        <end position="148"/>
    </location>
</feature>
<dbReference type="InterPro" id="IPR018392">
    <property type="entry name" value="LysM"/>
</dbReference>
<dbReference type="RefSeq" id="WP_129077497.1">
    <property type="nucleotide sequence ID" value="NZ_QOUX01000025.1"/>
</dbReference>
<feature type="domain" description="LysM" evidence="2">
    <location>
        <begin position="2"/>
        <end position="46"/>
    </location>
</feature>
<evidence type="ECO:0000256" key="1">
    <source>
        <dbReference type="SAM" id="MobiDB-lite"/>
    </source>
</evidence>
<dbReference type="AlphaFoldDB" id="A0A4Q0VV85"/>
<evidence type="ECO:0000313" key="4">
    <source>
        <dbReference type="Proteomes" id="UP000290649"/>
    </source>
</evidence>
<accession>A0A4Q0VV85</accession>
<dbReference type="SUPFAM" id="SSF54106">
    <property type="entry name" value="LysM domain"/>
    <property type="match status" value="1"/>
</dbReference>
<dbReference type="InterPro" id="IPR036779">
    <property type="entry name" value="LysM_dom_sf"/>
</dbReference>
<reference evidence="3 4" key="1">
    <citation type="journal article" date="2019" name="Int. J. Syst. Evol. Microbiol.">
        <title>Anaerobacillus alkaliphilus sp. nov., a novel alkaliphilic and moderately halophilic bacterium.</title>
        <authorList>
            <person name="Borsodi A.K."/>
            <person name="Aszalos J.M."/>
            <person name="Bihari P."/>
            <person name="Nagy I."/>
            <person name="Schumann P."/>
            <person name="Sproer C."/>
            <person name="Kovacs A.L."/>
            <person name="Boka K."/>
            <person name="Dobosy P."/>
            <person name="Ovari M."/>
            <person name="Szili-Kovacs T."/>
            <person name="Toth E."/>
        </authorList>
    </citation>
    <scope>NUCLEOTIDE SEQUENCE [LARGE SCALE GENOMIC DNA]</scope>
    <source>
        <strain evidence="3 4">B16-10</strain>
    </source>
</reference>
<dbReference type="PROSITE" id="PS51782">
    <property type="entry name" value="LYSM"/>
    <property type="match status" value="1"/>
</dbReference>
<organism evidence="3 4">
    <name type="scientific">Anaerobacillus alkaliphilus</name>
    <dbReference type="NCBI Taxonomy" id="1548597"/>
    <lineage>
        <taxon>Bacteria</taxon>
        <taxon>Bacillati</taxon>
        <taxon>Bacillota</taxon>
        <taxon>Bacilli</taxon>
        <taxon>Bacillales</taxon>
        <taxon>Bacillaceae</taxon>
        <taxon>Anaerobacillus</taxon>
    </lineage>
</organism>
<dbReference type="EMBL" id="QOUX01000025">
    <property type="protein sequence ID" value="RXJ02393.1"/>
    <property type="molecule type" value="Genomic_DNA"/>
</dbReference>
<gene>
    <name evidence="3" type="ORF">DS745_06730</name>
</gene>
<evidence type="ECO:0000313" key="3">
    <source>
        <dbReference type="EMBL" id="RXJ02393.1"/>
    </source>
</evidence>
<keyword evidence="4" id="KW-1185">Reference proteome</keyword>
<protein>
    <submittedName>
        <fullName evidence="3">LysM domain-containing protein</fullName>
    </submittedName>
</protein>